<sequence>MRRDEPPVGGTCPPDDRHTALVGELAERLRAPWVSEHLAFNRVADATGGFHTGFMLPPCQNDAGVRAAVRSVRVMADALSCPSAIEVGTNYLRPRPGELTDGDFVRRVAEGSGCGLLLDLHNVLANERNGRGGVDALLAELPLERVWEVHLAGGTEHRGYWLDSHSGLPDAELLALAARVLPRLPALRAVLFEVTPGSVPELDAGAVRDLLSFVREAWPDADPLPPLSSPRPVALPVALPASAAGGQVLPAEWEHTLASLVIGREPGTPLARELAADPAIGLLRELVTEFRGSALAGALRYTTRLLLLTLGPEGVARLLDAHLRARPPRLFASEEAFAFAEHLAGDLPHVQWLAQVLQLDLGLLRARIDGTPCTVALDTDPTALLTDLGAGRLPASPRRGRYRVRLVDDEVPA</sequence>
<dbReference type="InterPro" id="IPR007801">
    <property type="entry name" value="MbnB/TglH/ChrH"/>
</dbReference>
<organism evidence="1 2">
    <name type="scientific">Streptomyces fuscus</name>
    <dbReference type="NCBI Taxonomy" id="3048495"/>
    <lineage>
        <taxon>Bacteria</taxon>
        <taxon>Bacillati</taxon>
        <taxon>Actinomycetota</taxon>
        <taxon>Actinomycetes</taxon>
        <taxon>Kitasatosporales</taxon>
        <taxon>Streptomycetaceae</taxon>
        <taxon>Streptomyces</taxon>
    </lineage>
</organism>
<dbReference type="PANTHER" id="PTHR42194:SF1">
    <property type="entry name" value="UPF0276 PROTEIN HI_1600"/>
    <property type="match status" value="1"/>
</dbReference>
<evidence type="ECO:0000313" key="2">
    <source>
        <dbReference type="Proteomes" id="UP001241926"/>
    </source>
</evidence>
<dbReference type="RefSeq" id="WP_285430982.1">
    <property type="nucleotide sequence ID" value="NZ_JASJUS010000004.1"/>
</dbReference>
<dbReference type="Gene3D" id="3.20.20.150">
    <property type="entry name" value="Divalent-metal-dependent TIM barrel enzymes"/>
    <property type="match status" value="1"/>
</dbReference>
<reference evidence="1 2" key="1">
    <citation type="submission" date="2023-05" db="EMBL/GenBank/DDBJ databases">
        <title>Streptomyces fuscus sp. nov., a brown-black pigment producing actinomyces isolated from dry sand of Sea duck farm.</title>
        <authorList>
            <person name="Xie J."/>
            <person name="Shen N."/>
        </authorList>
    </citation>
    <scope>NUCLEOTIDE SEQUENCE [LARGE SCALE GENOMIC DNA]</scope>
    <source>
        <strain evidence="1 2">GXMU-J15</strain>
    </source>
</reference>
<protein>
    <submittedName>
        <fullName evidence="1">DUF692 family protein</fullName>
    </submittedName>
</protein>
<keyword evidence="2" id="KW-1185">Reference proteome</keyword>
<name>A0ABT7ITY6_9ACTN</name>
<evidence type="ECO:0000313" key="1">
    <source>
        <dbReference type="EMBL" id="MDL2076038.1"/>
    </source>
</evidence>
<gene>
    <name evidence="1" type="ORF">QNN03_06245</name>
</gene>
<dbReference type="Pfam" id="PF05114">
    <property type="entry name" value="MbnB_TglH_ChrH"/>
    <property type="match status" value="1"/>
</dbReference>
<dbReference type="Proteomes" id="UP001241926">
    <property type="component" value="Unassembled WGS sequence"/>
</dbReference>
<accession>A0ABT7ITY6</accession>
<comment type="caution">
    <text evidence="1">The sequence shown here is derived from an EMBL/GenBank/DDBJ whole genome shotgun (WGS) entry which is preliminary data.</text>
</comment>
<dbReference type="PANTHER" id="PTHR42194">
    <property type="entry name" value="UPF0276 PROTEIN HI_1600"/>
    <property type="match status" value="1"/>
</dbReference>
<dbReference type="EMBL" id="JASJUS010000004">
    <property type="protein sequence ID" value="MDL2076038.1"/>
    <property type="molecule type" value="Genomic_DNA"/>
</dbReference>
<proteinExistence type="predicted"/>